<dbReference type="EMBL" id="JABCKI010000235">
    <property type="protein sequence ID" value="KAG5651495.1"/>
    <property type="molecule type" value="Genomic_DNA"/>
</dbReference>
<dbReference type="OrthoDB" id="2745898at2759"/>
<gene>
    <name evidence="1" type="ORF">H0H81_008467</name>
</gene>
<reference evidence="1" key="1">
    <citation type="submission" date="2021-02" db="EMBL/GenBank/DDBJ databases">
        <authorList>
            <person name="Nieuwenhuis M."/>
            <person name="Van De Peppel L.J.J."/>
        </authorList>
    </citation>
    <scope>NUCLEOTIDE SEQUENCE</scope>
    <source>
        <strain evidence="1">D49</strain>
    </source>
</reference>
<comment type="caution">
    <text evidence="1">The sequence shown here is derived from an EMBL/GenBank/DDBJ whole genome shotgun (WGS) entry which is preliminary data.</text>
</comment>
<keyword evidence="2" id="KW-1185">Reference proteome</keyword>
<proteinExistence type="predicted"/>
<evidence type="ECO:0000313" key="1">
    <source>
        <dbReference type="EMBL" id="KAG5651495.1"/>
    </source>
</evidence>
<evidence type="ECO:0000313" key="2">
    <source>
        <dbReference type="Proteomes" id="UP000717328"/>
    </source>
</evidence>
<dbReference type="AlphaFoldDB" id="A0A9P7KK91"/>
<accession>A0A9P7KK91</accession>
<protein>
    <recommendedName>
        <fullName evidence="3">F-box domain-containing protein</fullName>
    </recommendedName>
</protein>
<organism evidence="1 2">
    <name type="scientific">Sphagnurus paluster</name>
    <dbReference type="NCBI Taxonomy" id="117069"/>
    <lineage>
        <taxon>Eukaryota</taxon>
        <taxon>Fungi</taxon>
        <taxon>Dikarya</taxon>
        <taxon>Basidiomycota</taxon>
        <taxon>Agaricomycotina</taxon>
        <taxon>Agaricomycetes</taxon>
        <taxon>Agaricomycetidae</taxon>
        <taxon>Agaricales</taxon>
        <taxon>Tricholomatineae</taxon>
        <taxon>Lyophyllaceae</taxon>
        <taxon>Sphagnurus</taxon>
    </lineage>
</organism>
<reference evidence="1" key="2">
    <citation type="submission" date="2021-10" db="EMBL/GenBank/DDBJ databases">
        <title>Phylogenomics reveals ancestral predisposition of the termite-cultivated fungus Termitomyces towards a domesticated lifestyle.</title>
        <authorList>
            <person name="Auxier B."/>
            <person name="Grum-Grzhimaylo A."/>
            <person name="Cardenas M.E."/>
            <person name="Lodge J.D."/>
            <person name="Laessoe T."/>
            <person name="Pedersen O."/>
            <person name="Smith M.E."/>
            <person name="Kuyper T.W."/>
            <person name="Franco-Molano E.A."/>
            <person name="Baroni T.J."/>
            <person name="Aanen D.K."/>
        </authorList>
    </citation>
    <scope>NUCLEOTIDE SEQUENCE</scope>
    <source>
        <strain evidence="1">D49</strain>
    </source>
</reference>
<dbReference type="Proteomes" id="UP000717328">
    <property type="component" value="Unassembled WGS sequence"/>
</dbReference>
<sequence length="258" mass="29140">MFSSLPPEIINAIILEFSGDFESLEACSRVSSYFCDISQQLLFKTLTIDLKPYPSIQYTNLQDIFSDNTRPGLCVRVLRLKVSPETATDVLYYMQHLRSISIEPHDSATPWSSMSEKLRAALITLLSLPTLVQLKIATESQIPLIFLRQCPQLKDLQIMDQLPDHTLGNCPQSCPNFSRPTYGYFESLTAQSCDVCEEVLKGLTDRDPASRLSVNQLRRFNGEILDSRSVDVFQKFINLCAGFLEIINIVILFGMPES</sequence>
<name>A0A9P7KK91_9AGAR</name>
<evidence type="ECO:0008006" key="3">
    <source>
        <dbReference type="Google" id="ProtNLM"/>
    </source>
</evidence>